<dbReference type="PATRIC" id="fig|1389489.3.peg.303"/>
<protein>
    <recommendedName>
        <fullName evidence="4">Secreted protein</fullName>
    </recommendedName>
</protein>
<dbReference type="HOGENOM" id="CLU_1265644_0_0_11"/>
<feature type="chain" id="PRO_5004647340" description="Secreted protein" evidence="1">
    <location>
        <begin position="26"/>
        <end position="218"/>
    </location>
</feature>
<gene>
    <name evidence="2" type="ORF">O159_03200</name>
</gene>
<accession>U3P464</accession>
<proteinExistence type="predicted"/>
<sequence length="218" mass="21864">MIRRTRTRLMLAVGLVALPATTADARTASPGTVSRAVPLAADGPRRAVRAEQAASALRAWSALVTVGAIVRSAGVLTLRGDRASAAHVDRATLEQFASGIAAGGGDVIGVPVAAVPGLGQGLRACTGSDGFTWHWWKVDYDADSCVTAEIIGALDEGASVTTILALITAATGGAAVAAALAAAIAATSASAIDICAAQGRGVDLTLDWMDQQLSCSSQ</sequence>
<keyword evidence="1" id="KW-0732">Signal</keyword>
<dbReference type="EMBL" id="CP006734">
    <property type="protein sequence ID" value="AGW40541.1"/>
    <property type="molecule type" value="Genomic_DNA"/>
</dbReference>
<dbReference type="KEGG" id="lxy:O159_03200"/>
<evidence type="ECO:0008006" key="4">
    <source>
        <dbReference type="Google" id="ProtNLM"/>
    </source>
</evidence>
<dbReference type="Proteomes" id="UP000016743">
    <property type="component" value="Chromosome"/>
</dbReference>
<feature type="signal peptide" evidence="1">
    <location>
        <begin position="1"/>
        <end position="25"/>
    </location>
</feature>
<reference evidence="2 3" key="1">
    <citation type="journal article" date="2013" name="Genome Announc.">
        <title>Complete Genome Sequence of Leifsonia xyli subsp. cynodontis Strain DSM46306, a Gram-Positive Bacterial Pathogen of Grasses.</title>
        <authorList>
            <person name="Monteiro-Vitorello C.B."/>
            <person name="Zerillo M.M."/>
            <person name="Van Sluys M.A."/>
            <person name="Camargo L.E."/>
            <person name="Kitajima J.P."/>
        </authorList>
    </citation>
    <scope>NUCLEOTIDE SEQUENCE [LARGE SCALE GENOMIC DNA]</scope>
    <source>
        <strain evidence="2 3">DSM 46306</strain>
    </source>
</reference>
<dbReference type="STRING" id="1389489.O159_03200"/>
<evidence type="ECO:0000313" key="3">
    <source>
        <dbReference type="Proteomes" id="UP000016743"/>
    </source>
</evidence>
<name>U3P464_LEIXC</name>
<keyword evidence="3" id="KW-1185">Reference proteome</keyword>
<organism evidence="2 3">
    <name type="scientific">Leifsonia xyli subsp. cynodontis DSM 46306</name>
    <dbReference type="NCBI Taxonomy" id="1389489"/>
    <lineage>
        <taxon>Bacteria</taxon>
        <taxon>Bacillati</taxon>
        <taxon>Actinomycetota</taxon>
        <taxon>Actinomycetes</taxon>
        <taxon>Micrococcales</taxon>
        <taxon>Microbacteriaceae</taxon>
        <taxon>Leifsonia</taxon>
    </lineage>
</organism>
<evidence type="ECO:0000313" key="2">
    <source>
        <dbReference type="EMBL" id="AGW40541.1"/>
    </source>
</evidence>
<dbReference type="AlphaFoldDB" id="U3P464"/>
<dbReference type="RefSeq" id="WP_021753985.1">
    <property type="nucleotide sequence ID" value="NC_022438.1"/>
</dbReference>
<evidence type="ECO:0000256" key="1">
    <source>
        <dbReference type="SAM" id="SignalP"/>
    </source>
</evidence>